<evidence type="ECO:0000259" key="2">
    <source>
        <dbReference type="Pfam" id="PF03807"/>
    </source>
</evidence>
<proteinExistence type="predicted"/>
<evidence type="ECO:0000256" key="1">
    <source>
        <dbReference type="ARBA" id="ARBA00023002"/>
    </source>
</evidence>
<evidence type="ECO:0000313" key="3">
    <source>
        <dbReference type="EMBL" id="GIH70896.1"/>
    </source>
</evidence>
<dbReference type="SUPFAM" id="SSF51735">
    <property type="entry name" value="NAD(P)-binding Rossmann-fold domains"/>
    <property type="match status" value="1"/>
</dbReference>
<dbReference type="GO" id="GO:0050661">
    <property type="term" value="F:NADP binding"/>
    <property type="evidence" value="ECO:0007669"/>
    <property type="project" value="InterPro"/>
</dbReference>
<comment type="caution">
    <text evidence="3">The sequence shown here is derived from an EMBL/GenBank/DDBJ whole genome shotgun (WGS) entry which is preliminary data.</text>
</comment>
<dbReference type="GO" id="GO:0008823">
    <property type="term" value="F:cupric reductase (NADH) activity"/>
    <property type="evidence" value="ECO:0007669"/>
    <property type="project" value="TreeGrafter"/>
</dbReference>
<dbReference type="InterPro" id="IPR036291">
    <property type="entry name" value="NAD(P)-bd_dom_sf"/>
</dbReference>
<evidence type="ECO:0000313" key="4">
    <source>
        <dbReference type="Proteomes" id="UP000610966"/>
    </source>
</evidence>
<feature type="domain" description="Pyrroline-5-carboxylate reductase catalytic N-terminal" evidence="2">
    <location>
        <begin position="15"/>
        <end position="115"/>
    </location>
</feature>
<dbReference type="PANTHER" id="PTHR14239:SF0">
    <property type="entry name" value="F420-DEPENDENT NADP REDUCTASE"/>
    <property type="match status" value="1"/>
</dbReference>
<dbReference type="NCBIfam" id="TIGR01915">
    <property type="entry name" value="npdG"/>
    <property type="match status" value="1"/>
</dbReference>
<dbReference type="Proteomes" id="UP000610966">
    <property type="component" value="Unassembled WGS sequence"/>
</dbReference>
<dbReference type="GO" id="GO:0016651">
    <property type="term" value="F:oxidoreductase activity, acting on NAD(P)H"/>
    <property type="evidence" value="ECO:0007669"/>
    <property type="project" value="InterPro"/>
</dbReference>
<dbReference type="InterPro" id="IPR028939">
    <property type="entry name" value="P5C_Rdtase_cat_N"/>
</dbReference>
<dbReference type="Pfam" id="PF03807">
    <property type="entry name" value="F420_oxidored"/>
    <property type="match status" value="1"/>
</dbReference>
<organism evidence="3 4">
    <name type="scientific">Sphaerimonospora thailandensis</name>
    <dbReference type="NCBI Taxonomy" id="795644"/>
    <lineage>
        <taxon>Bacteria</taxon>
        <taxon>Bacillati</taxon>
        <taxon>Actinomycetota</taxon>
        <taxon>Actinomycetes</taxon>
        <taxon>Streptosporangiales</taxon>
        <taxon>Streptosporangiaceae</taxon>
        <taxon>Sphaerimonospora</taxon>
    </lineage>
</organism>
<dbReference type="InterPro" id="IPR010185">
    <property type="entry name" value="NpdG"/>
</dbReference>
<dbReference type="RefSeq" id="WP_204016609.1">
    <property type="nucleotide sequence ID" value="NZ_BOOG01000027.1"/>
</dbReference>
<protein>
    <submittedName>
        <fullName evidence="3">NADPH-dependent F420 reductase</fullName>
    </submittedName>
</protein>
<dbReference type="AlphaFoldDB" id="A0A8J3RAU0"/>
<dbReference type="Gene3D" id="3.40.50.720">
    <property type="entry name" value="NAD(P)-binding Rossmann-like Domain"/>
    <property type="match status" value="1"/>
</dbReference>
<keyword evidence="4" id="KW-1185">Reference proteome</keyword>
<dbReference type="GO" id="GO:0005886">
    <property type="term" value="C:plasma membrane"/>
    <property type="evidence" value="ECO:0007669"/>
    <property type="project" value="TreeGrafter"/>
</dbReference>
<dbReference type="EMBL" id="BOOG01000027">
    <property type="protein sequence ID" value="GIH70896.1"/>
    <property type="molecule type" value="Genomic_DNA"/>
</dbReference>
<dbReference type="GO" id="GO:0052851">
    <property type="term" value="F:ferric-chelate reductase (NADPH) activity"/>
    <property type="evidence" value="ECO:0007669"/>
    <property type="project" value="TreeGrafter"/>
</dbReference>
<sequence>MAEHNIDLPDVSGLTIGILGGTGDQGRGLARRFALAGHPVLIGSRSAERAEEAAGSVAAPGARTQSKNLRGAENAVVAAEADIVIVAVPWDGHRALLESLRDELDGKIVIDCVNPLGFDKQGAYALPVEEGSAAQQAAAVLTGSRVVAAFHHVSAVLLLDPAVDRIDLDVLVLGDDREATDTVRALAARIPGFRGVYGGRLRNAHQVEALTANLISINRRYKAHAGLRITDV</sequence>
<dbReference type="GO" id="GO:0070967">
    <property type="term" value="F:coenzyme F420 binding"/>
    <property type="evidence" value="ECO:0007669"/>
    <property type="project" value="InterPro"/>
</dbReference>
<gene>
    <name evidence="3" type="ORF">Mth01_31490</name>
</gene>
<dbReference type="InterPro" id="IPR051267">
    <property type="entry name" value="STEAP_metalloreductase"/>
</dbReference>
<dbReference type="PANTHER" id="PTHR14239">
    <property type="entry name" value="DUDULIN-RELATED"/>
    <property type="match status" value="1"/>
</dbReference>
<name>A0A8J3RAU0_9ACTN</name>
<keyword evidence="1" id="KW-0560">Oxidoreductase</keyword>
<dbReference type="GO" id="GO:0006740">
    <property type="term" value="P:NADPH regeneration"/>
    <property type="evidence" value="ECO:0007669"/>
    <property type="project" value="InterPro"/>
</dbReference>
<dbReference type="GO" id="GO:0015677">
    <property type="term" value="P:copper ion import"/>
    <property type="evidence" value="ECO:0007669"/>
    <property type="project" value="TreeGrafter"/>
</dbReference>
<reference evidence="3" key="1">
    <citation type="submission" date="2021-01" db="EMBL/GenBank/DDBJ databases">
        <title>Whole genome shotgun sequence of Sphaerimonospora thailandensis NBRC 107569.</title>
        <authorList>
            <person name="Komaki H."/>
            <person name="Tamura T."/>
        </authorList>
    </citation>
    <scope>NUCLEOTIDE SEQUENCE</scope>
    <source>
        <strain evidence="3">NBRC 107569</strain>
    </source>
</reference>
<accession>A0A8J3RAU0</accession>